<name>A0A2H0N498_9BACT</name>
<accession>A0A2H0N498</accession>
<organism evidence="2 3">
    <name type="scientific">Candidatus Magasanikbacteria bacterium CG11_big_fil_rev_8_21_14_0_20_39_34</name>
    <dbReference type="NCBI Taxonomy" id="1974653"/>
    <lineage>
        <taxon>Bacteria</taxon>
        <taxon>Candidatus Magasanikiibacteriota</taxon>
    </lineage>
</organism>
<protein>
    <submittedName>
        <fullName evidence="2">Uncharacterized protein</fullName>
    </submittedName>
</protein>
<dbReference type="EMBL" id="PCWN01000009">
    <property type="protein sequence ID" value="PIR03720.1"/>
    <property type="molecule type" value="Genomic_DNA"/>
</dbReference>
<dbReference type="AlphaFoldDB" id="A0A2H0N498"/>
<gene>
    <name evidence="2" type="ORF">COV59_04585</name>
</gene>
<evidence type="ECO:0000313" key="3">
    <source>
        <dbReference type="Proteomes" id="UP000229600"/>
    </source>
</evidence>
<evidence type="ECO:0000313" key="2">
    <source>
        <dbReference type="EMBL" id="PIR03720.1"/>
    </source>
</evidence>
<keyword evidence="1" id="KW-1133">Transmembrane helix</keyword>
<comment type="caution">
    <text evidence="2">The sequence shown here is derived from an EMBL/GenBank/DDBJ whole genome shotgun (WGS) entry which is preliminary data.</text>
</comment>
<dbReference type="InterPro" id="IPR043993">
    <property type="entry name" value="T4SS_pilin"/>
</dbReference>
<dbReference type="Proteomes" id="UP000229600">
    <property type="component" value="Unassembled WGS sequence"/>
</dbReference>
<dbReference type="Pfam" id="PF18895">
    <property type="entry name" value="T4SS_pilin"/>
    <property type="match status" value="1"/>
</dbReference>
<sequence length="212" mass="23081">MRFLKKQFIAYFSFFLLLGSLFGVPAYAGLNVSIERDSRSDSLADQIKQQYQTGAQKAEIGEAKDPRLVIAEMIKLALEMLGTVFLVLVVIGGYHYFSAAGDDQKTEKGKSYIRNASIGFTIVMVSYSITLFVGQKIQESVAPGSTAGGVDPTQSVLCCDLIWKGVVTDRAETFVVQDRDQCLQYCSGRGDGQGDDSPTTCNVSTLPKAECK</sequence>
<keyword evidence="1" id="KW-0472">Membrane</keyword>
<feature type="transmembrane region" description="Helical" evidence="1">
    <location>
        <begin position="118"/>
        <end position="135"/>
    </location>
</feature>
<feature type="transmembrane region" description="Helical" evidence="1">
    <location>
        <begin position="76"/>
        <end position="97"/>
    </location>
</feature>
<reference evidence="2 3" key="1">
    <citation type="submission" date="2017-09" db="EMBL/GenBank/DDBJ databases">
        <title>Depth-based differentiation of microbial function through sediment-hosted aquifers and enrichment of novel symbionts in the deep terrestrial subsurface.</title>
        <authorList>
            <person name="Probst A.J."/>
            <person name="Ladd B."/>
            <person name="Jarett J.K."/>
            <person name="Geller-Mcgrath D.E."/>
            <person name="Sieber C.M."/>
            <person name="Emerson J.B."/>
            <person name="Anantharaman K."/>
            <person name="Thomas B.C."/>
            <person name="Malmstrom R."/>
            <person name="Stieglmeier M."/>
            <person name="Klingl A."/>
            <person name="Woyke T."/>
            <person name="Ryan C.M."/>
            <person name="Banfield J.F."/>
        </authorList>
    </citation>
    <scope>NUCLEOTIDE SEQUENCE [LARGE SCALE GENOMIC DNA]</scope>
    <source>
        <strain evidence="2">CG11_big_fil_rev_8_21_14_0_20_39_34</strain>
    </source>
</reference>
<evidence type="ECO:0000256" key="1">
    <source>
        <dbReference type="SAM" id="Phobius"/>
    </source>
</evidence>
<proteinExistence type="predicted"/>
<keyword evidence="1" id="KW-0812">Transmembrane</keyword>